<dbReference type="OrthoDB" id="2130750at2759"/>
<name>X6MIM4_RETFI</name>
<evidence type="ECO:0000313" key="3">
    <source>
        <dbReference type="EMBL" id="ETO13506.1"/>
    </source>
</evidence>
<accession>X6MIM4</accession>
<feature type="compositionally biased region" description="Polar residues" evidence="1">
    <location>
        <begin position="237"/>
        <end position="253"/>
    </location>
</feature>
<keyword evidence="4" id="KW-1185">Reference proteome</keyword>
<dbReference type="Proteomes" id="UP000023152">
    <property type="component" value="Unassembled WGS sequence"/>
</dbReference>
<feature type="region of interest" description="Disordered" evidence="1">
    <location>
        <begin position="315"/>
        <end position="355"/>
    </location>
</feature>
<feature type="compositionally biased region" description="Low complexity" evidence="1">
    <location>
        <begin position="205"/>
        <end position="220"/>
    </location>
</feature>
<feature type="region of interest" description="Disordered" evidence="1">
    <location>
        <begin position="157"/>
        <end position="301"/>
    </location>
</feature>
<dbReference type="SMART" id="SM01052">
    <property type="entry name" value="CAP_GLY"/>
    <property type="match status" value="1"/>
</dbReference>
<proteinExistence type="predicted"/>
<dbReference type="EMBL" id="ASPP01020567">
    <property type="protein sequence ID" value="ETO13506.1"/>
    <property type="molecule type" value="Genomic_DNA"/>
</dbReference>
<feature type="compositionally biased region" description="Basic and acidic residues" evidence="1">
    <location>
        <begin position="270"/>
        <end position="289"/>
    </location>
</feature>
<evidence type="ECO:0000256" key="1">
    <source>
        <dbReference type="SAM" id="MobiDB-lite"/>
    </source>
</evidence>
<dbReference type="InterPro" id="IPR000938">
    <property type="entry name" value="CAP-Gly_domain"/>
</dbReference>
<dbReference type="AlphaFoldDB" id="X6MIM4"/>
<sequence length="355" mass="39897">MAKLRICYGDIVELSDGKNGAVKYIGHTDFFPGRTWFVKYVCKNMYVYIFKHVQQYTKKKKKKGNNEPNQIPLNEMVNVNNYGKGRVRFIGQTMFDETGGDKKVKGNSNGSIDNVAYFKCDQQCGVFVRSSQLKPVALNDDNTLTGSIKRTFSSANLMRKKRHKASGSRIRNYVDRDRDKDKDKDKNKEVEAKRDEQNDGLKNANSNNSNNSNNSSDSISQGGFEDNDDYDDDNDSTGRSGFANGSSRQSNPLPNALKRRSLDTVSTPNAKEDKKRGQLDTTDKEDSLKASKHRQHHKSDSVIIIPGSLLFEEGQLTPLDDDNDDNKDDHKTVTKAIPSQPLKATPNVKITNKIN</sequence>
<feature type="non-terminal residue" evidence="3">
    <location>
        <position position="355"/>
    </location>
</feature>
<evidence type="ECO:0000313" key="4">
    <source>
        <dbReference type="Proteomes" id="UP000023152"/>
    </source>
</evidence>
<feature type="compositionally biased region" description="Acidic residues" evidence="1">
    <location>
        <begin position="225"/>
        <end position="235"/>
    </location>
</feature>
<reference evidence="3 4" key="1">
    <citation type="journal article" date="2013" name="Curr. Biol.">
        <title>The Genome of the Foraminiferan Reticulomyxa filosa.</title>
        <authorList>
            <person name="Glockner G."/>
            <person name="Hulsmann N."/>
            <person name="Schleicher M."/>
            <person name="Noegel A.A."/>
            <person name="Eichinger L."/>
            <person name="Gallinger C."/>
            <person name="Pawlowski J."/>
            <person name="Sierra R."/>
            <person name="Euteneuer U."/>
            <person name="Pillet L."/>
            <person name="Moustafa A."/>
            <person name="Platzer M."/>
            <person name="Groth M."/>
            <person name="Szafranski K."/>
            <person name="Schliwa M."/>
        </authorList>
    </citation>
    <scope>NUCLEOTIDE SEQUENCE [LARGE SCALE GENOMIC DNA]</scope>
</reference>
<evidence type="ECO:0000259" key="2">
    <source>
        <dbReference type="SMART" id="SM01052"/>
    </source>
</evidence>
<dbReference type="Pfam" id="PF01302">
    <property type="entry name" value="CAP_GLY"/>
    <property type="match status" value="1"/>
</dbReference>
<dbReference type="InterPro" id="IPR036859">
    <property type="entry name" value="CAP-Gly_dom_sf"/>
</dbReference>
<dbReference type="Gene3D" id="2.30.30.190">
    <property type="entry name" value="CAP Gly-rich-like domain"/>
    <property type="match status" value="1"/>
</dbReference>
<protein>
    <submittedName>
        <fullName evidence="3">Myb domain-containing protein</fullName>
    </submittedName>
</protein>
<feature type="domain" description="CAP-Gly" evidence="2">
    <location>
        <begin position="73"/>
        <end position="134"/>
    </location>
</feature>
<feature type="compositionally biased region" description="Basic and acidic residues" evidence="1">
    <location>
        <begin position="172"/>
        <end position="199"/>
    </location>
</feature>
<gene>
    <name evidence="3" type="ORF">RFI_23862</name>
</gene>
<dbReference type="SUPFAM" id="SSF74924">
    <property type="entry name" value="Cap-Gly domain"/>
    <property type="match status" value="1"/>
</dbReference>
<comment type="caution">
    <text evidence="3">The sequence shown here is derived from an EMBL/GenBank/DDBJ whole genome shotgun (WGS) entry which is preliminary data.</text>
</comment>
<organism evidence="3 4">
    <name type="scientific">Reticulomyxa filosa</name>
    <dbReference type="NCBI Taxonomy" id="46433"/>
    <lineage>
        <taxon>Eukaryota</taxon>
        <taxon>Sar</taxon>
        <taxon>Rhizaria</taxon>
        <taxon>Retaria</taxon>
        <taxon>Foraminifera</taxon>
        <taxon>Monothalamids</taxon>
        <taxon>Reticulomyxidae</taxon>
        <taxon>Reticulomyxa</taxon>
    </lineage>
</organism>